<feature type="compositionally biased region" description="Low complexity" evidence="1">
    <location>
        <begin position="628"/>
        <end position="674"/>
    </location>
</feature>
<evidence type="ECO:0000313" key="5">
    <source>
        <dbReference type="Proteomes" id="UP000051952"/>
    </source>
</evidence>
<feature type="compositionally biased region" description="Low complexity" evidence="1">
    <location>
        <begin position="77"/>
        <end position="98"/>
    </location>
</feature>
<feature type="region of interest" description="Disordered" evidence="1">
    <location>
        <begin position="3643"/>
        <end position="3716"/>
    </location>
</feature>
<feature type="region of interest" description="Disordered" evidence="1">
    <location>
        <begin position="1376"/>
        <end position="1442"/>
    </location>
</feature>
<feature type="transmembrane region" description="Helical" evidence="2">
    <location>
        <begin position="3052"/>
        <end position="3073"/>
    </location>
</feature>
<feature type="region of interest" description="Disordered" evidence="1">
    <location>
        <begin position="850"/>
        <end position="893"/>
    </location>
</feature>
<feature type="transmembrane region" description="Helical" evidence="2">
    <location>
        <begin position="3404"/>
        <end position="3427"/>
    </location>
</feature>
<feature type="region of interest" description="Disordered" evidence="1">
    <location>
        <begin position="2880"/>
        <end position="2902"/>
    </location>
</feature>
<evidence type="ECO:0000256" key="2">
    <source>
        <dbReference type="SAM" id="Phobius"/>
    </source>
</evidence>
<feature type="compositionally biased region" description="Low complexity" evidence="1">
    <location>
        <begin position="406"/>
        <end position="442"/>
    </location>
</feature>
<feature type="compositionally biased region" description="Polar residues" evidence="1">
    <location>
        <begin position="267"/>
        <end position="298"/>
    </location>
</feature>
<feature type="region of interest" description="Disordered" evidence="1">
    <location>
        <begin position="778"/>
        <end position="811"/>
    </location>
</feature>
<feature type="compositionally biased region" description="Polar residues" evidence="1">
    <location>
        <begin position="784"/>
        <end position="807"/>
    </location>
</feature>
<feature type="compositionally biased region" description="Polar residues" evidence="1">
    <location>
        <begin position="496"/>
        <end position="506"/>
    </location>
</feature>
<keyword evidence="2" id="KW-1133">Transmembrane helix</keyword>
<dbReference type="EMBL" id="CYKH01001815">
    <property type="protein sequence ID" value="CUG90351.1"/>
    <property type="molecule type" value="Genomic_DNA"/>
</dbReference>
<feature type="compositionally biased region" description="Polar residues" evidence="1">
    <location>
        <begin position="1376"/>
        <end position="1387"/>
    </location>
</feature>
<feature type="transmembrane region" description="Helical" evidence="2">
    <location>
        <begin position="3250"/>
        <end position="3269"/>
    </location>
</feature>
<dbReference type="VEuPathDB" id="TriTrypDB:BSAL_26275"/>
<feature type="compositionally biased region" description="Polar residues" evidence="1">
    <location>
        <begin position="3508"/>
        <end position="3538"/>
    </location>
</feature>
<accession>A0A0S4JJT2</accession>
<feature type="compositionally biased region" description="Low complexity" evidence="1">
    <location>
        <begin position="244"/>
        <end position="266"/>
    </location>
</feature>
<feature type="compositionally biased region" description="Low complexity" evidence="1">
    <location>
        <begin position="545"/>
        <end position="580"/>
    </location>
</feature>
<evidence type="ECO:0000313" key="4">
    <source>
        <dbReference type="EMBL" id="CUG90351.1"/>
    </source>
</evidence>
<keyword evidence="5" id="KW-1185">Reference proteome</keyword>
<feature type="compositionally biased region" description="Low complexity" evidence="1">
    <location>
        <begin position="152"/>
        <end position="166"/>
    </location>
</feature>
<feature type="compositionally biased region" description="Low complexity" evidence="1">
    <location>
        <begin position="1388"/>
        <end position="1401"/>
    </location>
</feature>
<feature type="compositionally biased region" description="Low complexity" evidence="1">
    <location>
        <begin position="25"/>
        <end position="59"/>
    </location>
</feature>
<feature type="compositionally biased region" description="Polar residues" evidence="1">
    <location>
        <begin position="604"/>
        <end position="627"/>
    </location>
</feature>
<feature type="compositionally biased region" description="Polar residues" evidence="1">
    <location>
        <begin position="102"/>
        <end position="151"/>
    </location>
</feature>
<name>A0A0S4JJT2_BODSA</name>
<evidence type="ECO:0000256" key="1">
    <source>
        <dbReference type="SAM" id="MobiDB-lite"/>
    </source>
</evidence>
<feature type="compositionally biased region" description="Polar residues" evidence="1">
    <location>
        <begin position="323"/>
        <end position="399"/>
    </location>
</feature>
<protein>
    <submittedName>
        <fullName evidence="4">Membrane-associated protein, putative</fullName>
    </submittedName>
</protein>
<feature type="compositionally biased region" description="Polar residues" evidence="1">
    <location>
        <begin position="1107"/>
        <end position="1122"/>
    </location>
</feature>
<keyword evidence="2" id="KW-0812">Transmembrane</keyword>
<evidence type="ECO:0000256" key="3">
    <source>
        <dbReference type="SAM" id="SignalP"/>
    </source>
</evidence>
<dbReference type="OMA" id="ASIDEYP"/>
<dbReference type="Proteomes" id="UP000051952">
    <property type="component" value="Unassembled WGS sequence"/>
</dbReference>
<proteinExistence type="predicted"/>
<feature type="compositionally biased region" description="Low complexity" evidence="1">
    <location>
        <begin position="1057"/>
        <end position="1074"/>
    </location>
</feature>
<feature type="transmembrane region" description="Helical" evidence="2">
    <location>
        <begin position="3224"/>
        <end position="3244"/>
    </location>
</feature>
<keyword evidence="3" id="KW-0732">Signal</keyword>
<feature type="compositionally biased region" description="Polar residues" evidence="1">
    <location>
        <begin position="581"/>
        <end position="596"/>
    </location>
</feature>
<feature type="compositionally biased region" description="Low complexity" evidence="1">
    <location>
        <begin position="2892"/>
        <end position="2902"/>
    </location>
</feature>
<feature type="compositionally biased region" description="Low complexity" evidence="1">
    <location>
        <begin position="211"/>
        <end position="228"/>
    </location>
</feature>
<feature type="region of interest" description="Disordered" evidence="1">
    <location>
        <begin position="494"/>
        <end position="674"/>
    </location>
</feature>
<feature type="compositionally biased region" description="Low complexity" evidence="1">
    <location>
        <begin position="975"/>
        <end position="1050"/>
    </location>
</feature>
<feature type="compositionally biased region" description="Polar residues" evidence="1">
    <location>
        <begin position="2880"/>
        <end position="2891"/>
    </location>
</feature>
<keyword evidence="2" id="KW-0472">Membrane</keyword>
<organism evidence="4 5">
    <name type="scientific">Bodo saltans</name>
    <name type="common">Flagellated protozoan</name>
    <dbReference type="NCBI Taxonomy" id="75058"/>
    <lineage>
        <taxon>Eukaryota</taxon>
        <taxon>Discoba</taxon>
        <taxon>Euglenozoa</taxon>
        <taxon>Kinetoplastea</taxon>
        <taxon>Metakinetoplastina</taxon>
        <taxon>Eubodonida</taxon>
        <taxon>Bodonidae</taxon>
        <taxon>Bodo</taxon>
    </lineage>
</organism>
<feature type="region of interest" description="Disordered" evidence="1">
    <location>
        <begin position="3450"/>
        <end position="3482"/>
    </location>
</feature>
<feature type="compositionally biased region" description="Low complexity" evidence="1">
    <location>
        <begin position="507"/>
        <end position="526"/>
    </location>
</feature>
<feature type="compositionally biased region" description="Polar residues" evidence="1">
    <location>
        <begin position="1402"/>
        <end position="1442"/>
    </location>
</feature>
<feature type="region of interest" description="Disordered" evidence="1">
    <location>
        <begin position="3506"/>
        <end position="3538"/>
    </location>
</feature>
<feature type="signal peptide" evidence="3">
    <location>
        <begin position="1"/>
        <end position="23"/>
    </location>
</feature>
<feature type="region of interest" description="Disordered" evidence="1">
    <location>
        <begin position="25"/>
        <end position="454"/>
    </location>
</feature>
<feature type="chain" id="PRO_5006622418" evidence="3">
    <location>
        <begin position="24"/>
        <end position="3744"/>
    </location>
</feature>
<gene>
    <name evidence="4" type="ORF">BSAL_26275</name>
</gene>
<reference evidence="5" key="1">
    <citation type="submission" date="2015-09" db="EMBL/GenBank/DDBJ databases">
        <authorList>
            <consortium name="Pathogen Informatics"/>
        </authorList>
    </citation>
    <scope>NUCLEOTIDE SEQUENCE [LARGE SCALE GENOMIC DNA]</scope>
    <source>
        <strain evidence="5">Lake Konstanz</strain>
    </source>
</reference>
<sequence length="3744" mass="394826">MWATIAPAVLIVVALCSYGSVAAHTRTPTLSSSPTPSPTDDGSSSSSLTMTSEPTSTPTRPTPSPTITRVKYSTELTATMTQTSSSSPTTSRTSSSEHSLSKASMSDSESFSVSKSTTRDSSFSWSGTPTSEPSFTLRSATTSLSVSPTKDSTTSRTPSISRTVTRATMSSEDSASWTSSHSRPTLTPTPRPSLSRWTASESKSASDGQRSRSVSLTVSRSASTSSSFSKEKSVSHSPTLSNEPSASKPTPTTTLTTSLTLAVSPSQLSQSPSATAPQSNTDTNSPSQSLSEGYPSSSRTEDFTSTRTMSSSRRPARLVSATVLLTNTKSPRLSMSRSGSDGTPSMAQSLSRSWTLSATMSESPAAGTSTHSAGTPTATATFEPSMTRTTIPTPTQSFSIVKMTKSATPSVTTSISPSQSSSRSPGTPSSSGASSESRSPSEFDSQTKTVFRRLSVTPLVPVTSTESPSGSPDDSYSKSLSATLSSTISVSVSASETQSTSATPEPSISKTPSLSSSREQSVSLSQTLSPSVTLSRLTRTVNHVSPSNSSSSSLSRDLSLSVSASPDQASRSPSSSTSLSNEPQTPSKTVTISLLSLTRVRSRFSASPSNSAEPSFSRTSSVSLTRNSPTEELSLSKSLTPSSSESLSPSMTQSNSREVTTSLSSSSSQSYTLTPTMTQEATLTYRSGSPSSDVASRTNTVTIKATKSRGPKTKSAVLVTTRSGLTSTPTLTPDDTISPSLGTITGAMSYSPTLTNLWSLSAKSGSLTQTLTMTETATRRRTFSRNPSSTKFSGTISTSGPTNTAEVTSEKTRTWTLGSFSKSPYSKTKTPNSRTMTKTLTETIFADSPTVTMSVSQESSVSTSRNSQSKELTASRTASSSPSDSLTLSESKSESISYSDTITQLLRSMSHTESLSNEIMSTSFTSTTSRSNPSASHSATNVATVTIVSVSPSVTDSKELSDSSSFSPTPEITRSASLTLSSTQTSSDSASKSLASATKEGSSSITATPSPSAEPSESITDSTPPSLSRSATPSPSPTRSSSFQPTTSRSASHERSASPVTASSSPSKSSSPSSDKNTHTPTPSEMTSVSHTPTPPPSASRRVTPTASGDGSTSTVTLRPSVEVSSSKSMTLTLTASLTNTRLSSHTHSVVIGSRTSSPTEDDTATKTLAATVTTSQTFATISLLLTRSLSLTPTAASKTPVVRGLTASQSFSKEVSVAIVSSTNTHTTTEDDTRTKTLSITLTRQTPSPTQTLLLTVDVTSSLTLALSDSARVNATRSGLLTASSTVSDMRTETRTLTEPLFSHSKSDSMTYTVTNSLNRFTISNSTTDDITSTRTLTNTFTLTPTLGAGTVSRMTSNLSTQTLVHTATSLLTSEMTTTRSATDTLSGDGESASRSSSHSVTATMTETPSVTNDPSSSSTKQVSINTAALSSTRPSRSGTVTISDHVTESLTLLATPTHTGTTDLTLTETPSVTTIHSVSVSASKTHFPTPSATRTRTVQSFSSAIPKVISPNITVVRDIIVIAFLRAPTTFSSTQDLVFIVLHNDTNTVTSTRNSCAGKAANATLLSTRRFQFISANLSANGTNVSLFYQGSSAVRGRYDLCHYSAARNEWSWWDFQLNLQVKFRPTTYLSPKGRLVVNNSFRLSIGVYGASAQDHMVLLLRSAAFAAGMTLSSAFCPVTAPYVPGASTGFSTTVIALMSSNAAATNATFASTGSVLTSGDYVLCYFGFPYTSYRVGNPLVRIAGFPESLTSAVLGPSVTAFSTFRITITGFGLSTLDPFLVANGSSCDSVRVPSSLTPRRMISVAPTPNVASLTSVVSDIRIQYPVDIATICVKSNVSTYYQPMRTVRVLDNTAVSISPNNSVSSPTPGQPLEYAVGATIEFRDVVPIANGSLAQISGVDSLVMCLGNVSSCVCAQDGVTPQQSFTPSFSSTWRQITWVLRGASLSPTATATTLTEVWSLCYLTNSSRSWRVTPLQQITMRRYINEPQTIPATSVQSTVAISLHSFNVTVANVQVRLFAQGTSVKGCPAASALSSSAAGLVVRNYTSAGDVLALVTPQLVQPMELCVYDSTTNVTFVASTITVVPTPPSLYTPTRFVVNVSTEVLFLPNDGSVFNFATTPATVALCPNNSATMNIRMFVDGVVNSSALRLRFTNVTYSISSSLLASNALCFFDPRNGSYIPISQGGNTFAVTSKVTSTTFPATLTSALRNVALVVPTSAASSSASSYVTLSIQGISLYDGDLTLSTCSSSPAVSFTHLQTSKTTSSLLYDIVTQVWRVRSTVSGAITLCASFGASTSVALTEGTTTTTPITVIFDSLMLSAQQLPAVPQSALIDHDNAYWLVAPTVNDSNPSFTAVRVVQYLATLDDQCTNPVFADLALSTTAAQTSAGTAVWRFTAATTAFTRGNVTLCYQSQSQKWYAYQDGTVQAFFMQASVLPSTTVYSDVSSTLRSQAFATCPTSVAFSGYQLDATRDAFYYYVSSNANPTEATEVCPTSGVALTISAVARDTTDILRLVNISALISVPQIAKIVICARLGDSSRSNPAVNPTIVAILSVTNPLNVTLLNSGVSFANNQSVIGLKCISSSVLAAPSVVRYNYSIRFFGSTAFMPLEVPQSTSSLVLSFTPQVPILVRYTAFLLSSGATLMTMDSDTYVSIGLAPATLTGKLAYCSSFNSSNTGLTASSSTKASLATYAILMINFATTNCAPLILDGTVSASHSAVSTAAATQSLIDQDSTLVWDGSYLYSLLAATYTSLLSADSGNGISTAAVTSAFLSLLSVTDPLAEIQLGANATDVVESQLTLLNAVSTFVSTSTTSSDSGSAAVALAPAVMQRLFLLSEISCSITSASGATTSFTAGSMSLSTQRPLTRSTSASMSVGSSIQVNVPRQDSSSASPSSGCVSGVRAPNFVPSGTSSTQLRRQSSLASGYFNTDFNLSTVVLFSDSPINNAAITMRNLNYARVDSLHPFRFFGANRSSPELTTTAGGTWDAVAQSAAPYTYSASAGTLFVNVTTTPATVAHYFVFSGIAEAIFPDEVLLKREAAMKVVAESLYWILLAVFLVHIAAFICGAVFDRFTAAQRYRETSDLLFGSPSPQPRWFQIHRYACMFAHNPISMTPKEYLQVRYSNIRPGDAAVVTDPAAVALQELTLHPLALLSTPAKVNCVAMYCYCLLLVTAFANRDNVARQIPFLLDDSVLLAGTAAILARPFATWTRIAQSRLSHDVPSLVAATLSIVIAIIAGGASSLSAEAIIVTMIVVGVFTYGGLVFMMHYRGAGPTAVVISAKEELRRKKKAAAKAARALKDNKVTVRSLRWYKSWSLHHLIHVPVPIHVVGLVLLFVAWLLCIVLIFFVPYFSQKYPIFTYQPSDSTQTSSASFAYFGRGDPYNAPADQFNPDTTIAWKTFVIALALDILFLEFLATGSLVAWMQSVVWWRISRFTGPTTGEKLASMGSMTAAGQAHSRSEPPTGRRSSHAPNDEDDLEEVDGDFHFVDVFSGSPVYENAEEYTDNSQFNSATKSKSTTLGDSATPRWSKSFMDNKTTPYATPTTHFPSPQRNAKTIFYANESPRGGGLIEEVTDDEAGWDEDMFASIDEYPVVASPPPAAMRIASPFHASAISEASPVDSSMFAEMDVDAFGVEVTSEAGSDADAMGPAKPVPPSSNKKRVGIGRAFRPPTAAAVGPDAAMKPDHNPFGSRDAWNHASAPRPSTRKDQASRFNLGRLQRSDEVHEDPFAVFEAASTQSTE</sequence>
<feature type="compositionally biased region" description="Low complexity" evidence="1">
    <location>
        <begin position="178"/>
        <end position="196"/>
    </location>
</feature>
<feature type="region of interest" description="Disordered" evidence="1">
    <location>
        <begin position="952"/>
        <end position="1122"/>
    </location>
</feature>
<feature type="compositionally biased region" description="Polar residues" evidence="1">
    <location>
        <begin position="527"/>
        <end position="544"/>
    </location>
</feature>
<feature type="transmembrane region" description="Helical" evidence="2">
    <location>
        <begin position="3332"/>
        <end position="3355"/>
    </location>
</feature>
<feature type="compositionally biased region" description="Polar residues" evidence="1">
    <location>
        <begin position="167"/>
        <end position="177"/>
    </location>
</feature>
<feature type="compositionally biased region" description="Polar residues" evidence="1">
    <location>
        <begin position="197"/>
        <end position="208"/>
    </location>
</feature>